<organism evidence="1 2">
    <name type="scientific">Romanomermis culicivorax</name>
    <name type="common">Nematode worm</name>
    <dbReference type="NCBI Taxonomy" id="13658"/>
    <lineage>
        <taxon>Eukaryota</taxon>
        <taxon>Metazoa</taxon>
        <taxon>Ecdysozoa</taxon>
        <taxon>Nematoda</taxon>
        <taxon>Enoplea</taxon>
        <taxon>Dorylaimia</taxon>
        <taxon>Mermithida</taxon>
        <taxon>Mermithoidea</taxon>
        <taxon>Mermithidae</taxon>
        <taxon>Romanomermis</taxon>
    </lineage>
</organism>
<evidence type="ECO:0000313" key="1">
    <source>
        <dbReference type="Proteomes" id="UP000887565"/>
    </source>
</evidence>
<dbReference type="WBParaSite" id="nRc.2.0.1.t00795-RA">
    <property type="protein sequence ID" value="nRc.2.0.1.t00795-RA"/>
    <property type="gene ID" value="nRc.2.0.1.g00795"/>
</dbReference>
<sequence length="98" mass="11162">MMLAEPMLSESDLQIGKQSLVRVGIGEPQYVLGLIYNSTIEKTVEMIRKFSSQELINHINYIDLLSSLEGVLRKPIHNSEFTTMLNQHLTLANIYVKL</sequence>
<evidence type="ECO:0000313" key="2">
    <source>
        <dbReference type="WBParaSite" id="nRc.2.0.1.t00795-RA"/>
    </source>
</evidence>
<protein>
    <submittedName>
        <fullName evidence="2">Uncharacterized protein</fullName>
    </submittedName>
</protein>
<keyword evidence="1" id="KW-1185">Reference proteome</keyword>
<proteinExistence type="predicted"/>
<name>A0A915HGN8_ROMCU</name>
<accession>A0A915HGN8</accession>
<reference evidence="2" key="1">
    <citation type="submission" date="2022-11" db="UniProtKB">
        <authorList>
            <consortium name="WormBaseParasite"/>
        </authorList>
    </citation>
    <scope>IDENTIFICATION</scope>
</reference>
<dbReference type="AlphaFoldDB" id="A0A915HGN8"/>
<dbReference type="Proteomes" id="UP000887565">
    <property type="component" value="Unplaced"/>
</dbReference>